<dbReference type="PANTHER" id="PTHR42953:SF3">
    <property type="entry name" value="HIGH-AFFINITY ZINC UPTAKE SYSTEM PROTEIN ZNUA"/>
    <property type="match status" value="1"/>
</dbReference>
<feature type="signal peptide" evidence="6">
    <location>
        <begin position="1"/>
        <end position="27"/>
    </location>
</feature>
<dbReference type="GO" id="GO:0046872">
    <property type="term" value="F:metal ion binding"/>
    <property type="evidence" value="ECO:0007669"/>
    <property type="project" value="InterPro"/>
</dbReference>
<evidence type="ECO:0000313" key="7">
    <source>
        <dbReference type="EMBL" id="CAA6818060.1"/>
    </source>
</evidence>
<reference evidence="7" key="1">
    <citation type="submission" date="2020-01" db="EMBL/GenBank/DDBJ databases">
        <authorList>
            <person name="Meier V. D."/>
            <person name="Meier V D."/>
        </authorList>
    </citation>
    <scope>NUCLEOTIDE SEQUENCE</scope>
    <source>
        <strain evidence="7">HLG_WM_MAG_07</strain>
    </source>
</reference>
<accession>A0A6S6TN48</accession>
<dbReference type="GO" id="GO:0006829">
    <property type="term" value="P:zinc ion transport"/>
    <property type="evidence" value="ECO:0007669"/>
    <property type="project" value="UniProtKB-KW"/>
</dbReference>
<dbReference type="AlphaFoldDB" id="A0A6S6TN48"/>
<comment type="similarity">
    <text evidence="1">Belongs to the bacterial solute-binding protein 9 family.</text>
</comment>
<dbReference type="EMBL" id="CACVAY010000084">
    <property type="protein sequence ID" value="CAA6818060.1"/>
    <property type="molecule type" value="Genomic_DNA"/>
</dbReference>
<dbReference type="InterPro" id="IPR050492">
    <property type="entry name" value="Bact_metal-bind_prot9"/>
</dbReference>
<dbReference type="PANTHER" id="PTHR42953">
    <property type="entry name" value="HIGH-AFFINITY ZINC UPTAKE SYSTEM PROTEIN ZNUA-RELATED"/>
    <property type="match status" value="1"/>
</dbReference>
<keyword evidence="4 6" id="KW-0732">Signal</keyword>
<evidence type="ECO:0000256" key="1">
    <source>
        <dbReference type="ARBA" id="ARBA00011028"/>
    </source>
</evidence>
<gene>
    <name evidence="7" type="ORF">HELGO_WM4901</name>
</gene>
<dbReference type="SUPFAM" id="SSF53807">
    <property type="entry name" value="Helical backbone' metal receptor"/>
    <property type="match status" value="1"/>
</dbReference>
<evidence type="ECO:0000256" key="2">
    <source>
        <dbReference type="ARBA" id="ARBA00015915"/>
    </source>
</evidence>
<feature type="chain" id="PRO_5027596272" description="High-affinity zinc uptake system protein ZnuA" evidence="6">
    <location>
        <begin position="28"/>
        <end position="313"/>
    </location>
</feature>
<keyword evidence="5" id="KW-0862">Zinc</keyword>
<dbReference type="Pfam" id="PF01297">
    <property type="entry name" value="ZnuA"/>
    <property type="match status" value="1"/>
</dbReference>
<evidence type="ECO:0000256" key="3">
    <source>
        <dbReference type="ARBA" id="ARBA00022448"/>
    </source>
</evidence>
<protein>
    <recommendedName>
        <fullName evidence="2">High-affinity zinc uptake system protein ZnuA</fullName>
    </recommendedName>
</protein>
<dbReference type="InterPro" id="IPR006127">
    <property type="entry name" value="ZnuA-like"/>
</dbReference>
<keyword evidence="5" id="KW-0864">Zinc transport</keyword>
<proteinExistence type="inferred from homology"/>
<evidence type="ECO:0000256" key="4">
    <source>
        <dbReference type="ARBA" id="ARBA00022729"/>
    </source>
</evidence>
<keyword evidence="5" id="KW-0406">Ion transport</keyword>
<keyword evidence="3" id="KW-0813">Transport</keyword>
<evidence type="ECO:0000256" key="6">
    <source>
        <dbReference type="SAM" id="SignalP"/>
    </source>
</evidence>
<name>A0A6S6TN48_9GAMM</name>
<organism evidence="7">
    <name type="scientific">uncultured Thiotrichaceae bacterium</name>
    <dbReference type="NCBI Taxonomy" id="298394"/>
    <lineage>
        <taxon>Bacteria</taxon>
        <taxon>Pseudomonadati</taxon>
        <taxon>Pseudomonadota</taxon>
        <taxon>Gammaproteobacteria</taxon>
        <taxon>Thiotrichales</taxon>
        <taxon>Thiotrichaceae</taxon>
        <taxon>environmental samples</taxon>
    </lineage>
</organism>
<evidence type="ECO:0000256" key="5">
    <source>
        <dbReference type="ARBA" id="ARBA00022906"/>
    </source>
</evidence>
<sequence length="313" mass="35381">MFTLKKSHIVRLFLWLCLSTIGTQAFAEKQPEILSTILPIHLIAEEIAGEHASAKLLIPATQNIHHYTLKPSALRTIKKADLVIRVSPNMERFLNKTLEGKKVLTWMELKSIHALPARMRHTHNYVHKDAHETETMDATKLDSHLWFNPENARLLIAQIAHELSILDAAHAEAYTKNAQRLQDNIKQTEEHIIKTLGDTTLRYAVFHDAWQYFQDYFGVTAPRTLNIQEGIPPSAKQVKELRGHLLEDNIVCLVASPQSNQALLNALVEGNKTKIVILDPKGAQLPDNHQGYAGLLAYTFEQLKSCKGQSHVH</sequence>
<dbReference type="Gene3D" id="3.40.50.1980">
    <property type="entry name" value="Nitrogenase molybdenum iron protein domain"/>
    <property type="match status" value="2"/>
</dbReference>